<evidence type="ECO:0000259" key="1">
    <source>
        <dbReference type="Pfam" id="PF12705"/>
    </source>
</evidence>
<dbReference type="InterPro" id="IPR038726">
    <property type="entry name" value="PDDEXK_AddAB-type"/>
</dbReference>
<dbReference type="EMBL" id="JAEIJD010000003">
    <property type="protein sequence ID" value="MBI6629479.1"/>
    <property type="molecule type" value="Genomic_DNA"/>
</dbReference>
<dbReference type="Pfam" id="PF12705">
    <property type="entry name" value="PDDEXK_1"/>
    <property type="match status" value="1"/>
</dbReference>
<feature type="domain" description="PD-(D/E)XK endonuclease-like" evidence="1">
    <location>
        <begin position="714"/>
        <end position="932"/>
    </location>
</feature>
<evidence type="ECO:0000313" key="3">
    <source>
        <dbReference type="Proteomes" id="UP000613255"/>
    </source>
</evidence>
<accession>A0A934HJS9</accession>
<reference evidence="2" key="1">
    <citation type="submission" date="2020-12" db="EMBL/GenBank/DDBJ databases">
        <title>Pontibaca salina gen. nov., sp. nov., isolated from marine sediment.</title>
        <authorList>
            <person name="Bo J."/>
            <person name="Wang S."/>
            <person name="Song X."/>
            <person name="Du Z."/>
        </authorList>
    </citation>
    <scope>NUCLEOTIDE SEQUENCE</scope>
    <source>
        <strain evidence="2">S1109L</strain>
    </source>
</reference>
<dbReference type="NCBIfam" id="TIGR02786">
    <property type="entry name" value="addB_alphas"/>
    <property type="match status" value="1"/>
</dbReference>
<dbReference type="AlphaFoldDB" id="A0A934HJS9"/>
<dbReference type="SUPFAM" id="SSF52540">
    <property type="entry name" value="P-loop containing nucleoside triphosphate hydrolases"/>
    <property type="match status" value="1"/>
</dbReference>
<gene>
    <name evidence="2" type="primary">addB</name>
    <name evidence="2" type="ORF">JAO82_06235</name>
</gene>
<dbReference type="InterPro" id="IPR011604">
    <property type="entry name" value="PDDEXK-like_dom_sf"/>
</dbReference>
<dbReference type="Proteomes" id="UP000613255">
    <property type="component" value="Unassembled WGS sequence"/>
</dbReference>
<dbReference type="InterPro" id="IPR011335">
    <property type="entry name" value="Restrct_endonuc-II-like"/>
</dbReference>
<proteinExistence type="predicted"/>
<sequence>MFKPSDRPRVFALSCGVDFPAALIDGLLARSDGPPEALARVNLIVNTRRMARRIRDILDAGPARLLPRISLLTDLDHGRDSAALPPPIPPLRRRLELAQLIGKLLDRQPDLAARASVYDLADSLADLMDEMQGEGVDTDAIRNLDVSDMSGHWARSQAFFDIAADFIARAGVDGLDAQARQRRMVETLAARWQKAPPQHPVILAGSTGSRGTTLMLMQAVARLPQGAVVLPGYDFDQPEAVWASLDASDHALAAQDHPQFRFRHLMQAFDLSPGEIRPWTDTPPPSPARNRLVSLALRPAPVTDAWMEEGPRLRDLEGATADMTLIEAPSPRAEALAIALRLRQAAETGQRAALISPDRMLTRQVTAALDRWNILPDDSAGTPLHLSPPGRFLRHVAGLFIGRLTGEALLTLLKHPLTHDGAERGEHLRQTRDLELRLRAKGPAFPDAVSLAAYGETNGRSGPWLTWLGTCLCGQEVSGDRPLTDWIARLREVAEAIAAGSAAQGSGTLWQRNAGQKALQVVEQLSTEAAHGGAMTAMEFADLLGALLAGQEVRDRDAPDPRIMIWGTLEARVQGADLLILGGLNEGVWPEAARPDPWLNRALRAQAGLLLPERRIGLSAHDFQQAIGAPEIWLTRSTRTDDADSVASRWLNRLTNLLGGLPEQGGCAALAAMRARGQIWLDWADTLEEVKRQPAAHRPAPRPPVAARPRQLPITAIKTLIRDPYAIYARHVLRLRPLDPLVKTPDALLRGIVVHKILEVLIRDSLEKPETLTRDGFLELAARLLEEQVAWPTARRLWLARIERIADTFLAEEDARQAHATPQWFEHPGHLPLPPLNFTLTGRADRIDRDKTGALLIYDYKTGVPPSPAEQRKFDKQLLLAAAMAEQGGFKEIDPTDVRGAAFIGVGASLRTVPAPLDKEPPAQVLDDLKKLIALYLTQEQGFTARLALQRDSHGSDYDHLARYGEWDRTAAATPEDLT</sequence>
<protein>
    <submittedName>
        <fullName evidence="2">Double-strand break repair protein AddB</fullName>
    </submittedName>
</protein>
<evidence type="ECO:0000313" key="2">
    <source>
        <dbReference type="EMBL" id="MBI6629479.1"/>
    </source>
</evidence>
<dbReference type="Gene3D" id="3.90.320.10">
    <property type="match status" value="1"/>
</dbReference>
<dbReference type="InterPro" id="IPR027417">
    <property type="entry name" value="P-loop_NTPase"/>
</dbReference>
<dbReference type="SUPFAM" id="SSF52980">
    <property type="entry name" value="Restriction endonuclease-like"/>
    <property type="match status" value="1"/>
</dbReference>
<comment type="caution">
    <text evidence="2">The sequence shown here is derived from an EMBL/GenBank/DDBJ whole genome shotgun (WGS) entry which is preliminary data.</text>
</comment>
<dbReference type="InterPro" id="IPR014153">
    <property type="entry name" value="Ds_break_AddB"/>
</dbReference>
<keyword evidence="3" id="KW-1185">Reference proteome</keyword>
<dbReference type="RefSeq" id="WP_198685495.1">
    <property type="nucleotide sequence ID" value="NZ_JAEIJD010000003.1"/>
</dbReference>
<name>A0A934HJS9_9RHOB</name>
<organism evidence="2 3">
    <name type="scientific">Pontibaca salina</name>
    <dbReference type="NCBI Taxonomy" id="2795731"/>
    <lineage>
        <taxon>Bacteria</taxon>
        <taxon>Pseudomonadati</taxon>
        <taxon>Pseudomonadota</taxon>
        <taxon>Alphaproteobacteria</taxon>
        <taxon>Rhodobacterales</taxon>
        <taxon>Roseobacteraceae</taxon>
        <taxon>Pontibaca</taxon>
    </lineage>
</organism>